<evidence type="ECO:0000256" key="6">
    <source>
        <dbReference type="ARBA" id="ARBA00023065"/>
    </source>
</evidence>
<dbReference type="GO" id="GO:0050917">
    <property type="term" value="P:sensory perception of umami taste"/>
    <property type="evidence" value="ECO:0007669"/>
    <property type="project" value="Ensembl"/>
</dbReference>
<dbReference type="GO" id="GO:0005245">
    <property type="term" value="F:voltage-gated calcium channel activity"/>
    <property type="evidence" value="ECO:0007669"/>
    <property type="project" value="Ensembl"/>
</dbReference>
<dbReference type="InterPro" id="IPR029569">
    <property type="entry name" value="CALHM"/>
</dbReference>
<keyword evidence="4 9" id="KW-0812">Transmembrane</keyword>
<name>A0A8C6XXL6_NAJNA</name>
<dbReference type="GO" id="GO:0042802">
    <property type="term" value="F:identical protein binding"/>
    <property type="evidence" value="ECO:0007669"/>
    <property type="project" value="Ensembl"/>
</dbReference>
<keyword evidence="7 9" id="KW-0472">Membrane</keyword>
<dbReference type="Pfam" id="PF14798">
    <property type="entry name" value="Ca_hom_mod"/>
    <property type="match status" value="1"/>
</dbReference>
<evidence type="ECO:0000256" key="9">
    <source>
        <dbReference type="SAM" id="Phobius"/>
    </source>
</evidence>
<dbReference type="GO" id="GO:0005227">
    <property type="term" value="F:calcium-activated cation channel activity"/>
    <property type="evidence" value="ECO:0007669"/>
    <property type="project" value="Ensembl"/>
</dbReference>
<keyword evidence="3" id="KW-0813">Transport</keyword>
<dbReference type="GO" id="GO:0051260">
    <property type="term" value="P:protein homooligomerization"/>
    <property type="evidence" value="ECO:0007669"/>
    <property type="project" value="Ensembl"/>
</dbReference>
<organism evidence="10 11">
    <name type="scientific">Naja naja</name>
    <name type="common">Indian cobra</name>
    <dbReference type="NCBI Taxonomy" id="35670"/>
    <lineage>
        <taxon>Eukaryota</taxon>
        <taxon>Metazoa</taxon>
        <taxon>Chordata</taxon>
        <taxon>Craniata</taxon>
        <taxon>Vertebrata</taxon>
        <taxon>Euteleostomi</taxon>
        <taxon>Lepidosauria</taxon>
        <taxon>Squamata</taxon>
        <taxon>Bifurcata</taxon>
        <taxon>Unidentata</taxon>
        <taxon>Episquamata</taxon>
        <taxon>Toxicofera</taxon>
        <taxon>Serpentes</taxon>
        <taxon>Colubroidea</taxon>
        <taxon>Elapidae</taxon>
        <taxon>Elapinae</taxon>
        <taxon>Naja</taxon>
    </lineage>
</organism>
<keyword evidence="11" id="KW-1185">Reference proteome</keyword>
<dbReference type="GO" id="GO:0016323">
    <property type="term" value="C:basolateral plasma membrane"/>
    <property type="evidence" value="ECO:0007669"/>
    <property type="project" value="Ensembl"/>
</dbReference>
<evidence type="ECO:0000313" key="11">
    <source>
        <dbReference type="Proteomes" id="UP000694559"/>
    </source>
</evidence>
<keyword evidence="6" id="KW-0406">Ion transport</keyword>
<evidence type="ECO:0000256" key="8">
    <source>
        <dbReference type="ARBA" id="ARBA00023303"/>
    </source>
</evidence>
<feature type="transmembrane region" description="Helical" evidence="9">
    <location>
        <begin position="181"/>
        <end position="200"/>
    </location>
</feature>
<evidence type="ECO:0000313" key="10">
    <source>
        <dbReference type="Ensembl" id="ENSNNAP00000021374.1"/>
    </source>
</evidence>
<dbReference type="AlphaFoldDB" id="A0A8C6XXL6"/>
<dbReference type="PANTHER" id="PTHR32261">
    <property type="entry name" value="CALCIUM HOMEOSTASIS MODULATOR PROTEIN"/>
    <property type="match status" value="1"/>
</dbReference>
<keyword evidence="8" id="KW-0407">Ion channel</keyword>
<dbReference type="GO" id="GO:0050916">
    <property type="term" value="P:sensory perception of sweet taste"/>
    <property type="evidence" value="ECO:0007669"/>
    <property type="project" value="Ensembl"/>
</dbReference>
<dbReference type="GO" id="GO:0034765">
    <property type="term" value="P:regulation of monoatomic ion transmembrane transport"/>
    <property type="evidence" value="ECO:0007669"/>
    <property type="project" value="Ensembl"/>
</dbReference>
<dbReference type="GO" id="GO:0044853">
    <property type="term" value="C:plasma membrane raft"/>
    <property type="evidence" value="ECO:0007669"/>
    <property type="project" value="Ensembl"/>
</dbReference>
<dbReference type="Proteomes" id="UP000694559">
    <property type="component" value="Unplaced"/>
</dbReference>
<comment type="similarity">
    <text evidence="2">Belongs to the CALHM family.</text>
</comment>
<dbReference type="GO" id="GO:1904669">
    <property type="term" value="P:ATP export"/>
    <property type="evidence" value="ECO:0007669"/>
    <property type="project" value="Ensembl"/>
</dbReference>
<evidence type="ECO:0000256" key="4">
    <source>
        <dbReference type="ARBA" id="ARBA00022692"/>
    </source>
</evidence>
<keyword evidence="5 9" id="KW-1133">Transmembrane helix</keyword>
<gene>
    <name evidence="10" type="primary">CALHM1</name>
</gene>
<dbReference type="GO" id="GO:0051291">
    <property type="term" value="P:protein heterooligomerization"/>
    <property type="evidence" value="ECO:0007669"/>
    <property type="project" value="Ensembl"/>
</dbReference>
<dbReference type="PANTHER" id="PTHR32261:SF2">
    <property type="entry name" value="CALCIUM HOMEOSTASIS MODULATOR PROTEIN 1"/>
    <property type="match status" value="1"/>
</dbReference>
<feature type="transmembrane region" description="Helical" evidence="9">
    <location>
        <begin position="21"/>
        <end position="37"/>
    </location>
</feature>
<dbReference type="GO" id="GO:0050913">
    <property type="term" value="P:sensory perception of bitter taste"/>
    <property type="evidence" value="ECO:0007669"/>
    <property type="project" value="Ensembl"/>
</dbReference>
<reference evidence="10" key="1">
    <citation type="submission" date="2025-08" db="UniProtKB">
        <authorList>
            <consortium name="Ensembl"/>
        </authorList>
    </citation>
    <scope>IDENTIFICATION</scope>
</reference>
<evidence type="ECO:0000256" key="2">
    <source>
        <dbReference type="ARBA" id="ARBA00008497"/>
    </source>
</evidence>
<dbReference type="GeneTree" id="ENSGT01030000234610"/>
<accession>A0A8C6XXL6</accession>
<dbReference type="OMA" id="WHRCKPP"/>
<protein>
    <submittedName>
        <fullName evidence="10">Calcium homeostasis modulator 1</fullName>
    </submittedName>
</protein>
<evidence type="ECO:0000256" key="3">
    <source>
        <dbReference type="ARBA" id="ARBA00022448"/>
    </source>
</evidence>
<dbReference type="Ensembl" id="ENSNNAT00000022412.1">
    <property type="protein sequence ID" value="ENSNNAP00000021374.1"/>
    <property type="gene ID" value="ENSNNAG00000014135.1"/>
</dbReference>
<sequence length="347" mass="40070">MDKFRMIFQFLQSNQESFMNGICSIMALLSAQIYVAFDFKCPCLPDYNLAYGMGILFVPPLVLFLFGFVMNNNISMLAEEWKRPIGKRQKDPAVLRYMFCSMAQRAIIAPVIWISVTLLHGECFICAFSTSVPIHKLGNSSYRHLPEKEIRKILAQIPCNDIYSSQELIAREVATRYLRCISQATGWVFVLLVTLLAFLARAMRPCFTQSAFLKSKYWSHYIDIERKLFEETCTKHAKSFAKVCVQQFFENMNNNPFMGHTHMHIPEKAPSDSDEEKEQLLGIVDQGTMNKLLKNWHNCKPPLCLNPEPMQNGTSWTREIAHFYRLNQHLELHSTTHSKCATFPGVW</sequence>
<reference evidence="10" key="2">
    <citation type="submission" date="2025-09" db="UniProtKB">
        <authorList>
            <consortium name="Ensembl"/>
        </authorList>
    </citation>
    <scope>IDENTIFICATION</scope>
</reference>
<evidence type="ECO:0000256" key="1">
    <source>
        <dbReference type="ARBA" id="ARBA00004141"/>
    </source>
</evidence>
<evidence type="ECO:0000256" key="7">
    <source>
        <dbReference type="ARBA" id="ARBA00023136"/>
    </source>
</evidence>
<comment type="subcellular location">
    <subcellularLocation>
        <location evidence="1">Membrane</location>
        <topology evidence="1">Multi-pass membrane protein</topology>
    </subcellularLocation>
</comment>
<evidence type="ECO:0000256" key="5">
    <source>
        <dbReference type="ARBA" id="ARBA00022989"/>
    </source>
</evidence>
<proteinExistence type="inferred from homology"/>
<dbReference type="OrthoDB" id="5978124at2759"/>
<feature type="transmembrane region" description="Helical" evidence="9">
    <location>
        <begin position="49"/>
        <end position="72"/>
    </location>
</feature>